<dbReference type="SUPFAM" id="SSF53335">
    <property type="entry name" value="S-adenosyl-L-methionine-dependent methyltransferases"/>
    <property type="match status" value="1"/>
</dbReference>
<dbReference type="InterPro" id="IPR026913">
    <property type="entry name" value="METTL24"/>
</dbReference>
<evidence type="ECO:0000313" key="2">
    <source>
        <dbReference type="EMBL" id="KAK3102749.1"/>
    </source>
</evidence>
<dbReference type="InterPro" id="IPR025714">
    <property type="entry name" value="Methyltranfer_dom"/>
</dbReference>
<dbReference type="PANTHER" id="PTHR32026">
    <property type="entry name" value="METHYLTRANSFERASE-LIKE PROTEIN 24"/>
    <property type="match status" value="1"/>
</dbReference>
<gene>
    <name evidence="2" type="ORF">FSP39_013635</name>
</gene>
<dbReference type="Proteomes" id="UP001186944">
    <property type="component" value="Unassembled WGS sequence"/>
</dbReference>
<evidence type="ECO:0000259" key="1">
    <source>
        <dbReference type="Pfam" id="PF13383"/>
    </source>
</evidence>
<organism evidence="2 3">
    <name type="scientific">Pinctada imbricata</name>
    <name type="common">Atlantic pearl-oyster</name>
    <name type="synonym">Pinctada martensii</name>
    <dbReference type="NCBI Taxonomy" id="66713"/>
    <lineage>
        <taxon>Eukaryota</taxon>
        <taxon>Metazoa</taxon>
        <taxon>Spiralia</taxon>
        <taxon>Lophotrochozoa</taxon>
        <taxon>Mollusca</taxon>
        <taxon>Bivalvia</taxon>
        <taxon>Autobranchia</taxon>
        <taxon>Pteriomorphia</taxon>
        <taxon>Pterioida</taxon>
        <taxon>Pterioidea</taxon>
        <taxon>Pteriidae</taxon>
        <taxon>Pinctada</taxon>
    </lineage>
</organism>
<evidence type="ECO:0000313" key="3">
    <source>
        <dbReference type="Proteomes" id="UP001186944"/>
    </source>
</evidence>
<sequence length="289" mass="33431">MTLQKSNCGIYWYERNWEFVKNKTMTSRDGVNCFTVNLFCVDASSTSSRPERDYDVGTDLPAIKPLGLGHMERADVLKNLATFSKYAVKHQIFCRRVRRMGRIVDGGWDICDDESYRPKSPCLVYSFGINYDFSFDEDMEKTYGCDVYAFDPSMRSGDYNKREHIHFYRLGLGDKNIMTSTKSKWTLKTLKTLMKELGHENRRIDVLKMDIEGNEKQSLVEMIASDVLQNVLQLCIEFHSYYDVGAVRALYDIGFRIFWSHQNPGAPLYTNDETLSYGNEISFVNINAT</sequence>
<proteinExistence type="predicted"/>
<dbReference type="PANTHER" id="PTHR32026:SF10">
    <property type="entry name" value="METHYLTRANSFERASE-LIKE PROTEIN 24-RELATED"/>
    <property type="match status" value="1"/>
</dbReference>
<accession>A0AA89C6H0</accession>
<comment type="caution">
    <text evidence="2">The sequence shown here is derived from an EMBL/GenBank/DDBJ whole genome shotgun (WGS) entry which is preliminary data.</text>
</comment>
<keyword evidence="3" id="KW-1185">Reference proteome</keyword>
<reference evidence="2" key="1">
    <citation type="submission" date="2019-08" db="EMBL/GenBank/DDBJ databases">
        <title>The improved chromosome-level genome for the pearl oyster Pinctada fucata martensii using PacBio sequencing and Hi-C.</title>
        <authorList>
            <person name="Zheng Z."/>
        </authorList>
    </citation>
    <scope>NUCLEOTIDE SEQUENCE</scope>
    <source>
        <strain evidence="2">ZZ-2019</strain>
        <tissue evidence="2">Adductor muscle</tissue>
    </source>
</reference>
<name>A0AA89C6H0_PINIB</name>
<dbReference type="AlphaFoldDB" id="A0AA89C6H0"/>
<dbReference type="EMBL" id="VSWD01000005">
    <property type="protein sequence ID" value="KAK3102749.1"/>
    <property type="molecule type" value="Genomic_DNA"/>
</dbReference>
<dbReference type="InterPro" id="IPR029063">
    <property type="entry name" value="SAM-dependent_MTases_sf"/>
</dbReference>
<dbReference type="Pfam" id="PF13383">
    <property type="entry name" value="Methyltransf_22"/>
    <property type="match status" value="1"/>
</dbReference>
<feature type="domain" description="Methyltransferase" evidence="1">
    <location>
        <begin position="89"/>
        <end position="241"/>
    </location>
</feature>
<protein>
    <recommendedName>
        <fullName evidence="1">Methyltransferase domain-containing protein</fullName>
    </recommendedName>
</protein>